<dbReference type="PROSITE" id="PS00059">
    <property type="entry name" value="ADH_ZINC"/>
    <property type="match status" value="1"/>
</dbReference>
<accession>F1T3R2</accession>
<reference evidence="8 9" key="1">
    <citation type="submission" date="2011-02" db="EMBL/GenBank/DDBJ databases">
        <authorList>
            <person name="Muzny D."/>
            <person name="Qin X."/>
            <person name="Buhay C."/>
            <person name="Dugan-Rocha S."/>
            <person name="Ding Y."/>
            <person name="Chen G."/>
            <person name="Hawes A."/>
            <person name="Holder M."/>
            <person name="Jhangiani S."/>
            <person name="Johnson A."/>
            <person name="Khan Z."/>
            <person name="Li Z."/>
            <person name="Liu W."/>
            <person name="Liu X."/>
            <person name="Perez L."/>
            <person name="Shen H."/>
            <person name="Wang Q."/>
            <person name="Watt J."/>
            <person name="Xi L."/>
            <person name="Xin Y."/>
            <person name="Zhou J."/>
            <person name="Deng J."/>
            <person name="Jiang H."/>
            <person name="Liu Y."/>
            <person name="Qu J."/>
            <person name="Song X.-Z."/>
            <person name="Zhang L."/>
            <person name="Villasana D."/>
            <person name="Johnson A."/>
            <person name="Liu J."/>
            <person name="Liyanage D."/>
            <person name="Lorensuhewa L."/>
            <person name="Robinson T."/>
            <person name="Song A."/>
            <person name="Song B.-B."/>
            <person name="Dinh H."/>
            <person name="Thornton R."/>
            <person name="Coyle M."/>
            <person name="Francisco L."/>
            <person name="Jackson L."/>
            <person name="Javaid M."/>
            <person name="Korchina V."/>
            <person name="Kovar C."/>
            <person name="Mata R."/>
            <person name="Mathew T."/>
            <person name="Ngo R."/>
            <person name="Nguyen L."/>
            <person name="Nguyen N."/>
            <person name="Okwuonu G."/>
            <person name="Ongeri F."/>
            <person name="Pham C."/>
            <person name="Simmons D."/>
            <person name="Wilczek-Boney K."/>
            <person name="Hale W."/>
            <person name="Jakkamsetti A."/>
            <person name="Pham P."/>
            <person name="Ruth R."/>
            <person name="San Lucas F."/>
            <person name="Warren J."/>
            <person name="Zhang J."/>
            <person name="Zhao Z."/>
            <person name="Zhou C."/>
            <person name="Zhu D."/>
            <person name="Lee S."/>
            <person name="Bess C."/>
            <person name="Blankenburg K."/>
            <person name="Forbes L."/>
            <person name="Fu Q."/>
            <person name="Gubbala S."/>
            <person name="Hirani K."/>
            <person name="Jayaseelan J.C."/>
            <person name="Lara F."/>
            <person name="Munidasa M."/>
            <person name="Palculict T."/>
            <person name="Patil S."/>
            <person name="Pu L.-L."/>
            <person name="Saada N."/>
            <person name="Tang L."/>
            <person name="Weissenberger G."/>
            <person name="Zhu Y."/>
            <person name="Hemphill L."/>
            <person name="Shang Y."/>
            <person name="Youmans B."/>
            <person name="Ayvaz T."/>
            <person name="Ross M."/>
            <person name="Santibanez J."/>
            <person name="Aqrawi P."/>
            <person name="Gross S."/>
            <person name="Joshi V."/>
            <person name="Fowler G."/>
            <person name="Nazareth L."/>
            <person name="Reid J."/>
            <person name="Worley K."/>
            <person name="Petrosino J."/>
            <person name="Highlander S."/>
            <person name="Gibbs R."/>
        </authorList>
    </citation>
    <scope>NUCLEOTIDE SEQUENCE [LARGE SCALE GENOMIC DNA]</scope>
    <source>
        <strain evidence="8 9">DSM 15829</strain>
    </source>
</reference>
<dbReference type="InterPro" id="IPR013154">
    <property type="entry name" value="ADH-like_N"/>
</dbReference>
<dbReference type="SMART" id="SM00829">
    <property type="entry name" value="PKS_ER"/>
    <property type="match status" value="1"/>
</dbReference>
<evidence type="ECO:0000256" key="6">
    <source>
        <dbReference type="RuleBase" id="RU361277"/>
    </source>
</evidence>
<organism evidence="8 9">
    <name type="scientific">Fannyhessea vaginae DSM 15829</name>
    <dbReference type="NCBI Taxonomy" id="525256"/>
    <lineage>
        <taxon>Bacteria</taxon>
        <taxon>Bacillati</taxon>
        <taxon>Actinomycetota</taxon>
        <taxon>Coriobacteriia</taxon>
        <taxon>Coriobacteriales</taxon>
        <taxon>Atopobiaceae</taxon>
        <taxon>Fannyhessea</taxon>
    </lineage>
</organism>
<gene>
    <name evidence="8" type="ORF">HMPREF0091_10303</name>
</gene>
<dbReference type="CDD" id="cd08285">
    <property type="entry name" value="NADP_ADH"/>
    <property type="match status" value="1"/>
</dbReference>
<dbReference type="PANTHER" id="PTHR42813">
    <property type="entry name" value="ZINC-TYPE ALCOHOL DEHYDROGENASE-LIKE"/>
    <property type="match status" value="1"/>
</dbReference>
<evidence type="ECO:0000256" key="4">
    <source>
        <dbReference type="ARBA" id="ARBA00022833"/>
    </source>
</evidence>
<evidence type="ECO:0000256" key="2">
    <source>
        <dbReference type="ARBA" id="ARBA00008072"/>
    </source>
</evidence>
<keyword evidence="4 6" id="KW-0862">Zinc</keyword>
<protein>
    <submittedName>
        <fullName evidence="8">GroES-like protein</fullName>
    </submittedName>
</protein>
<dbReference type="EMBL" id="ACGK02000001">
    <property type="protein sequence ID" value="EGF23356.1"/>
    <property type="molecule type" value="Genomic_DNA"/>
</dbReference>
<proteinExistence type="inferred from homology"/>
<dbReference type="InterPro" id="IPR002328">
    <property type="entry name" value="ADH_Zn_CS"/>
</dbReference>
<evidence type="ECO:0000313" key="9">
    <source>
        <dbReference type="Proteomes" id="UP000005947"/>
    </source>
</evidence>
<dbReference type="AlphaFoldDB" id="F1T3R2"/>
<dbReference type="PANTHER" id="PTHR42813:SF4">
    <property type="entry name" value="NADP-DEPENDENT ISOPROPANOL DEHYDROGENASE"/>
    <property type="match status" value="1"/>
</dbReference>
<comment type="similarity">
    <text evidence="2 6">Belongs to the zinc-containing alcohol dehydrogenase family.</text>
</comment>
<dbReference type="GO" id="GO:0008270">
    <property type="term" value="F:zinc ion binding"/>
    <property type="evidence" value="ECO:0007669"/>
    <property type="project" value="InterPro"/>
</dbReference>
<dbReference type="Pfam" id="PF08240">
    <property type="entry name" value="ADH_N"/>
    <property type="match status" value="1"/>
</dbReference>
<dbReference type="InterPro" id="IPR020843">
    <property type="entry name" value="ER"/>
</dbReference>
<keyword evidence="5" id="KW-0560">Oxidoreductase</keyword>
<evidence type="ECO:0000256" key="3">
    <source>
        <dbReference type="ARBA" id="ARBA00022723"/>
    </source>
</evidence>
<dbReference type="GO" id="GO:0016491">
    <property type="term" value="F:oxidoreductase activity"/>
    <property type="evidence" value="ECO:0007669"/>
    <property type="project" value="UniProtKB-KW"/>
</dbReference>
<feature type="domain" description="Enoyl reductase (ER)" evidence="7">
    <location>
        <begin position="52"/>
        <end position="393"/>
    </location>
</feature>
<keyword evidence="3 6" id="KW-0479">Metal-binding</keyword>
<evidence type="ECO:0000313" key="8">
    <source>
        <dbReference type="EMBL" id="EGF23356.1"/>
    </source>
</evidence>
<dbReference type="SUPFAM" id="SSF50129">
    <property type="entry name" value="GroES-like"/>
    <property type="match status" value="1"/>
</dbReference>
<evidence type="ECO:0000259" key="7">
    <source>
        <dbReference type="SMART" id="SM00829"/>
    </source>
</evidence>
<dbReference type="Pfam" id="PF00107">
    <property type="entry name" value="ADH_zinc_N"/>
    <property type="match status" value="1"/>
</dbReference>
<dbReference type="InterPro" id="IPR011032">
    <property type="entry name" value="GroES-like_sf"/>
</dbReference>
<dbReference type="eggNOG" id="COG1063">
    <property type="taxonomic scope" value="Bacteria"/>
</dbReference>
<comment type="caution">
    <text evidence="8">The sequence shown here is derived from an EMBL/GenBank/DDBJ whole genome shotgun (WGS) entry which is preliminary data.</text>
</comment>
<name>F1T3R2_9ACTN</name>
<dbReference type="InterPro" id="IPR013149">
    <property type="entry name" value="ADH-like_C"/>
</dbReference>
<dbReference type="Proteomes" id="UP000005947">
    <property type="component" value="Unassembled WGS sequence"/>
</dbReference>
<dbReference type="Gene3D" id="3.40.50.720">
    <property type="entry name" value="NAD(P)-binding Rossmann-like Domain"/>
    <property type="match status" value="1"/>
</dbReference>
<evidence type="ECO:0000256" key="5">
    <source>
        <dbReference type="ARBA" id="ARBA00023002"/>
    </source>
</evidence>
<dbReference type="InterPro" id="IPR036291">
    <property type="entry name" value="NAD(P)-bd_dom_sf"/>
</dbReference>
<keyword evidence="9" id="KW-1185">Reference proteome</keyword>
<dbReference type="SUPFAM" id="SSF51735">
    <property type="entry name" value="NAD(P)-binding Rossmann-fold domains"/>
    <property type="match status" value="1"/>
</dbReference>
<dbReference type="Gene3D" id="3.90.180.10">
    <property type="entry name" value="Medium-chain alcohol dehydrogenases, catalytic domain"/>
    <property type="match status" value="1"/>
</dbReference>
<evidence type="ECO:0000256" key="1">
    <source>
        <dbReference type="ARBA" id="ARBA00001947"/>
    </source>
</evidence>
<comment type="cofactor">
    <cofactor evidence="1 6">
        <name>Zn(2+)</name>
        <dbReference type="ChEBI" id="CHEBI:29105"/>
    </cofactor>
</comment>
<sequence length="395" mass="42432">MHIQTHTINGIPHIVYLNARISCLRKNIINLVYKGHKEGGVPMKGYAMLKIGESGWIEKDAPKCGPLDAICKPLAVAICTSDVHTLWEGAIGDRHNMILGHECCGEVVEVGELVKDFKPGDRVLVPAITPDWNSLEAQAGYAMHSGGMLAGWKFSNFKDGVFGELFHVNDADGNLAHLPSNISPADACILSDMVPTGFHAVELADVQFGDTVLVIGIGPVGLMSVAGAALRGASRIIAVGTRPKCVEVAKGYGANEFINYKDGSISEQVLKMTQGKGVDRVCIAGGNCSTFEEAVKALKPGGKIGNVNYLGSGEFVTIPRVEWGVGMGHKDIRGGLMPGGRLRMEKLSSLVSAGRLDLHPEITHLYHGWEHLEEAIFTMREKPVDLIKPVVVLED</sequence>